<evidence type="ECO:0000313" key="2">
    <source>
        <dbReference type="EMBL" id="VVJ22708.1"/>
    </source>
</evidence>
<feature type="region of interest" description="Disordered" evidence="1">
    <location>
        <begin position="1"/>
        <end position="28"/>
    </location>
</feature>
<reference evidence="2 3" key="1">
    <citation type="submission" date="2019-09" db="EMBL/GenBank/DDBJ databases">
        <authorList>
            <person name="Leyn A S."/>
        </authorList>
    </citation>
    <scope>NUCLEOTIDE SEQUENCE [LARGE SCALE GENOMIC DNA]</scope>
    <source>
        <strain evidence="2">AA231_1</strain>
    </source>
</reference>
<protein>
    <submittedName>
        <fullName evidence="2">Uncharacterized protein</fullName>
    </submittedName>
</protein>
<sequence>MNEHADVSRTRASAPSPTMHNSFRREAIRGNSEIPRYCAATSPVSMLASTVAAQSSTPKKKNPVRTLHLFAAMASPVRIERTAQLPHAATTAPDRASGHGIDRDASAPGGDRNNHSWTPTATAARKEDAESGCRAGFRPDCRSVSHSAIRLSRILSCYPLSQLRATVGGSVGIPDSLDTKQVSTSGPAVVPCCLIIVFTRLARACQSPSAIPSSYLYFLNEVDSFAVSFWAGVDVLQSGDTCLTCANVPGIPLLSANSLELTPETYCAGSRDRATFVASPEKRNRKTFARHGRRLSIREPVIHDWGPLCASSKTTT</sequence>
<organism evidence="2 3">
    <name type="scientific">Amycolatopsis camponoti</name>
    <dbReference type="NCBI Taxonomy" id="2606593"/>
    <lineage>
        <taxon>Bacteria</taxon>
        <taxon>Bacillati</taxon>
        <taxon>Actinomycetota</taxon>
        <taxon>Actinomycetes</taxon>
        <taxon>Pseudonocardiales</taxon>
        <taxon>Pseudonocardiaceae</taxon>
        <taxon>Amycolatopsis</taxon>
    </lineage>
</organism>
<name>A0A6I8LX03_9PSEU</name>
<proteinExistence type="predicted"/>
<accession>A0A6I8LX03</accession>
<evidence type="ECO:0000256" key="1">
    <source>
        <dbReference type="SAM" id="MobiDB-lite"/>
    </source>
</evidence>
<dbReference type="AlphaFoldDB" id="A0A6I8LX03"/>
<evidence type="ECO:0000313" key="3">
    <source>
        <dbReference type="Proteomes" id="UP000399805"/>
    </source>
</evidence>
<dbReference type="EMBL" id="CABVGP010000003">
    <property type="protein sequence ID" value="VVJ22708.1"/>
    <property type="molecule type" value="Genomic_DNA"/>
</dbReference>
<keyword evidence="3" id="KW-1185">Reference proteome</keyword>
<dbReference type="Proteomes" id="UP000399805">
    <property type="component" value="Unassembled WGS sequence"/>
</dbReference>
<feature type="region of interest" description="Disordered" evidence="1">
    <location>
        <begin position="87"/>
        <end position="129"/>
    </location>
</feature>
<gene>
    <name evidence="2" type="ORF">AA23TX_07625</name>
</gene>
<feature type="compositionally biased region" description="Basic and acidic residues" evidence="1">
    <location>
        <begin position="96"/>
        <end position="105"/>
    </location>
</feature>
<feature type="compositionally biased region" description="Polar residues" evidence="1">
    <location>
        <begin position="10"/>
        <end position="21"/>
    </location>
</feature>